<dbReference type="InterPro" id="IPR000847">
    <property type="entry name" value="LysR_HTH_N"/>
</dbReference>
<dbReference type="OrthoDB" id="9803735at2"/>
<accession>A0A5C8NYW7</accession>
<dbReference type="PROSITE" id="PS50931">
    <property type="entry name" value="HTH_LYSR"/>
    <property type="match status" value="1"/>
</dbReference>
<organism evidence="6 7">
    <name type="scientific">Cerasibacillus terrae</name>
    <dbReference type="NCBI Taxonomy" id="2498845"/>
    <lineage>
        <taxon>Bacteria</taxon>
        <taxon>Bacillati</taxon>
        <taxon>Bacillota</taxon>
        <taxon>Bacilli</taxon>
        <taxon>Bacillales</taxon>
        <taxon>Bacillaceae</taxon>
        <taxon>Cerasibacillus</taxon>
    </lineage>
</organism>
<dbReference type="Gene3D" id="1.10.10.10">
    <property type="entry name" value="Winged helix-like DNA-binding domain superfamily/Winged helix DNA-binding domain"/>
    <property type="match status" value="1"/>
</dbReference>
<dbReference type="AlphaFoldDB" id="A0A5C8NYW7"/>
<dbReference type="EMBL" id="VDUW01000002">
    <property type="protein sequence ID" value="TXL66528.1"/>
    <property type="molecule type" value="Genomic_DNA"/>
</dbReference>
<dbReference type="Gene3D" id="3.40.190.290">
    <property type="match status" value="1"/>
</dbReference>
<evidence type="ECO:0000256" key="1">
    <source>
        <dbReference type="ARBA" id="ARBA00009437"/>
    </source>
</evidence>
<keyword evidence="4" id="KW-0804">Transcription</keyword>
<name>A0A5C8NYW7_9BACI</name>
<dbReference type="RefSeq" id="WP_147665928.1">
    <property type="nucleotide sequence ID" value="NZ_VDUW01000002.1"/>
</dbReference>
<evidence type="ECO:0000313" key="7">
    <source>
        <dbReference type="Proteomes" id="UP000321574"/>
    </source>
</evidence>
<dbReference type="InterPro" id="IPR005119">
    <property type="entry name" value="LysR_subst-bd"/>
</dbReference>
<dbReference type="CDD" id="cd08434">
    <property type="entry name" value="PBP2_GltC_like"/>
    <property type="match status" value="1"/>
</dbReference>
<dbReference type="SUPFAM" id="SSF53850">
    <property type="entry name" value="Periplasmic binding protein-like II"/>
    <property type="match status" value="1"/>
</dbReference>
<sequence>MELRQLKYFIEVAKREHVTEAADALHVAQSAVSRQIFKLEEELGVHLFIREGRNVKLTQVGHVFLKHIERAMHAFDYAEQVVKEQMDPERGVVHVGFTSSLASLILPTVISAFRKKYPHVTFRLYQASHYELEKRIIQGEMNIALLGPVPTKNERIKGTILFHEKIIALVPYTHRLAQEESITLDQLRNDPFVLFPKGYILRDMVTNACKQLGFQPEVSFEGQDIGTIKGLVSAGLGVTLIPEITLVNQMPKSFSKVDIRKPHVQRTVGMITPTERGLLPAEELFYEFAKKFFGRLERFQHQNLSI</sequence>
<evidence type="ECO:0000313" key="6">
    <source>
        <dbReference type="EMBL" id="TXL66528.1"/>
    </source>
</evidence>
<evidence type="ECO:0000256" key="2">
    <source>
        <dbReference type="ARBA" id="ARBA00023015"/>
    </source>
</evidence>
<evidence type="ECO:0000259" key="5">
    <source>
        <dbReference type="PROSITE" id="PS50931"/>
    </source>
</evidence>
<dbReference type="InterPro" id="IPR036390">
    <property type="entry name" value="WH_DNA-bd_sf"/>
</dbReference>
<dbReference type="Proteomes" id="UP000321574">
    <property type="component" value="Unassembled WGS sequence"/>
</dbReference>
<reference evidence="6 7" key="1">
    <citation type="submission" date="2019-06" db="EMBL/GenBank/DDBJ databases">
        <title>Cerasibacillus sp. nov., isolated from maize field.</title>
        <authorList>
            <person name="Lin S.-Y."/>
            <person name="Tsai C.-F."/>
            <person name="Young C.-C."/>
        </authorList>
    </citation>
    <scope>NUCLEOTIDE SEQUENCE [LARGE SCALE GENOMIC DNA]</scope>
    <source>
        <strain evidence="6 7">CC-CFT480</strain>
    </source>
</reference>
<comment type="similarity">
    <text evidence="1">Belongs to the LysR transcriptional regulatory family.</text>
</comment>
<dbReference type="PANTHER" id="PTHR30419:SF28">
    <property type="entry name" value="HTH-TYPE TRANSCRIPTIONAL REGULATOR BSDA"/>
    <property type="match status" value="1"/>
</dbReference>
<dbReference type="GO" id="GO:0005829">
    <property type="term" value="C:cytosol"/>
    <property type="evidence" value="ECO:0007669"/>
    <property type="project" value="TreeGrafter"/>
</dbReference>
<gene>
    <name evidence="6" type="ORF">FHP05_03845</name>
</gene>
<dbReference type="InterPro" id="IPR050950">
    <property type="entry name" value="HTH-type_LysR_regulators"/>
</dbReference>
<proteinExistence type="inferred from homology"/>
<dbReference type="FunFam" id="1.10.10.10:FF:000001">
    <property type="entry name" value="LysR family transcriptional regulator"/>
    <property type="match status" value="1"/>
</dbReference>
<dbReference type="GO" id="GO:0003677">
    <property type="term" value="F:DNA binding"/>
    <property type="evidence" value="ECO:0007669"/>
    <property type="project" value="UniProtKB-KW"/>
</dbReference>
<dbReference type="SUPFAM" id="SSF46785">
    <property type="entry name" value="Winged helix' DNA-binding domain"/>
    <property type="match status" value="1"/>
</dbReference>
<keyword evidence="2" id="KW-0805">Transcription regulation</keyword>
<feature type="domain" description="HTH lysR-type" evidence="5">
    <location>
        <begin position="1"/>
        <end position="58"/>
    </location>
</feature>
<keyword evidence="3" id="KW-0238">DNA-binding</keyword>
<dbReference type="Pfam" id="PF00126">
    <property type="entry name" value="HTH_1"/>
    <property type="match status" value="1"/>
</dbReference>
<dbReference type="PANTHER" id="PTHR30419">
    <property type="entry name" value="HTH-TYPE TRANSCRIPTIONAL REGULATOR YBHD"/>
    <property type="match status" value="1"/>
</dbReference>
<dbReference type="Pfam" id="PF03466">
    <property type="entry name" value="LysR_substrate"/>
    <property type="match status" value="1"/>
</dbReference>
<dbReference type="GO" id="GO:0003700">
    <property type="term" value="F:DNA-binding transcription factor activity"/>
    <property type="evidence" value="ECO:0007669"/>
    <property type="project" value="InterPro"/>
</dbReference>
<evidence type="ECO:0000256" key="4">
    <source>
        <dbReference type="ARBA" id="ARBA00023163"/>
    </source>
</evidence>
<protein>
    <submittedName>
        <fullName evidence="6">LysR family transcriptional regulator</fullName>
    </submittedName>
</protein>
<dbReference type="PRINTS" id="PR00039">
    <property type="entry name" value="HTHLYSR"/>
</dbReference>
<evidence type="ECO:0000256" key="3">
    <source>
        <dbReference type="ARBA" id="ARBA00023125"/>
    </source>
</evidence>
<keyword evidence="7" id="KW-1185">Reference proteome</keyword>
<comment type="caution">
    <text evidence="6">The sequence shown here is derived from an EMBL/GenBank/DDBJ whole genome shotgun (WGS) entry which is preliminary data.</text>
</comment>
<dbReference type="InterPro" id="IPR036388">
    <property type="entry name" value="WH-like_DNA-bd_sf"/>
</dbReference>